<sequence>MNGTNINGKAMRVNFGTKSNMDKNTLANANHHPQTNQPTIRPPNAPNYIHFNPNMAPHLASFAHRFQSEHAPGHFNANVYHNDNDPNVEPYDPNSIRPDPIRNVPEASAPPAVPLTNSLSTLNSTLASLVSRANFNALGRAMGGAGGLPGMAGGMGAGMPQPNPSSGMGMPGTMPGLNLSTLGQLGLRLGVPPASELPGIPGGYGFAGDDGKEGVTPYDPSVGSIPGINYDKTNYEDTLDPVGATQDLDGALPEGTNPNFSEGYEDF</sequence>
<dbReference type="EMBL" id="GIBP01004756">
    <property type="protein sequence ID" value="NDV33725.1"/>
    <property type="molecule type" value="Transcribed_RNA"/>
</dbReference>
<reference evidence="2" key="1">
    <citation type="journal article" date="2020" name="J. Eukaryot. Microbiol.">
        <title>De novo Sequencing, Assembly and Annotation of the Transcriptome for the Free-Living Testate Amoeba Arcella intermedia.</title>
        <authorList>
            <person name="Ribeiro G.M."/>
            <person name="Porfirio-Sousa A.L."/>
            <person name="Maurer-Alcala X.X."/>
            <person name="Katz L.A."/>
            <person name="Lahr D.J.G."/>
        </authorList>
    </citation>
    <scope>NUCLEOTIDE SEQUENCE</scope>
</reference>
<feature type="region of interest" description="Disordered" evidence="1">
    <location>
        <begin position="73"/>
        <end position="95"/>
    </location>
</feature>
<feature type="region of interest" description="Disordered" evidence="1">
    <location>
        <begin position="243"/>
        <end position="267"/>
    </location>
</feature>
<evidence type="ECO:0000313" key="2">
    <source>
        <dbReference type="EMBL" id="NDV33725.1"/>
    </source>
</evidence>
<evidence type="ECO:0000256" key="1">
    <source>
        <dbReference type="SAM" id="MobiDB-lite"/>
    </source>
</evidence>
<dbReference type="AlphaFoldDB" id="A0A6B2L9X5"/>
<dbReference type="EMBL" id="GIBP01004765">
    <property type="protein sequence ID" value="NDV33734.1"/>
    <property type="molecule type" value="Transcribed_RNA"/>
</dbReference>
<name>A0A6B2L9X5_9EUKA</name>
<feature type="compositionally biased region" description="Polar residues" evidence="1">
    <location>
        <begin position="20"/>
        <end position="39"/>
    </location>
</feature>
<accession>A0A6B2L9X5</accession>
<proteinExistence type="predicted"/>
<protein>
    <submittedName>
        <fullName evidence="2">Uncharacterized protein</fullName>
    </submittedName>
</protein>
<feature type="region of interest" description="Disordered" evidence="1">
    <location>
        <begin position="20"/>
        <end position="44"/>
    </location>
</feature>
<organism evidence="2">
    <name type="scientific">Arcella intermedia</name>
    <dbReference type="NCBI Taxonomy" id="1963864"/>
    <lineage>
        <taxon>Eukaryota</taxon>
        <taxon>Amoebozoa</taxon>
        <taxon>Tubulinea</taxon>
        <taxon>Elardia</taxon>
        <taxon>Arcellinida</taxon>
        <taxon>Sphaerothecina</taxon>
        <taxon>Arcellidae</taxon>
        <taxon>Arcella</taxon>
    </lineage>
</organism>